<dbReference type="Proteomes" id="UP000035642">
    <property type="component" value="Unassembled WGS sequence"/>
</dbReference>
<evidence type="ECO:0000313" key="1">
    <source>
        <dbReference type="Proteomes" id="UP000035642"/>
    </source>
</evidence>
<reference evidence="2" key="2">
    <citation type="submission" date="2017-02" db="UniProtKB">
        <authorList>
            <consortium name="WormBaseParasite"/>
        </authorList>
    </citation>
    <scope>IDENTIFICATION</scope>
</reference>
<dbReference type="AlphaFoldDB" id="A0A0K0D3S0"/>
<accession>A0A0K0D3S0</accession>
<evidence type="ECO:0000313" key="2">
    <source>
        <dbReference type="WBParaSite" id="ACAC_0000471501-mRNA-1"/>
    </source>
</evidence>
<reference evidence="1" key="1">
    <citation type="submission" date="2012-09" db="EMBL/GenBank/DDBJ databases">
        <authorList>
            <person name="Martin A.A."/>
        </authorList>
    </citation>
    <scope>NUCLEOTIDE SEQUENCE</scope>
</reference>
<proteinExistence type="predicted"/>
<dbReference type="WBParaSite" id="ACAC_0000471501-mRNA-1">
    <property type="protein sequence ID" value="ACAC_0000471501-mRNA-1"/>
    <property type="gene ID" value="ACAC_0000471501"/>
</dbReference>
<protein>
    <submittedName>
        <fullName evidence="2">ZP domain-containing protein</fullName>
    </submittedName>
</protein>
<keyword evidence="1" id="KW-1185">Reference proteome</keyword>
<sequence length="79" mass="8414">MALVRCEDRCQLFVRCRIPENSCGALVSSTVDLLSINGDFGNEGDGTHGYASGTGYDYVSGSDFGSSFDVFVLVVHVPC</sequence>
<organism evidence="1 2">
    <name type="scientific">Angiostrongylus cantonensis</name>
    <name type="common">Rat lungworm</name>
    <dbReference type="NCBI Taxonomy" id="6313"/>
    <lineage>
        <taxon>Eukaryota</taxon>
        <taxon>Metazoa</taxon>
        <taxon>Ecdysozoa</taxon>
        <taxon>Nematoda</taxon>
        <taxon>Chromadorea</taxon>
        <taxon>Rhabditida</taxon>
        <taxon>Rhabditina</taxon>
        <taxon>Rhabditomorpha</taxon>
        <taxon>Strongyloidea</taxon>
        <taxon>Metastrongylidae</taxon>
        <taxon>Angiostrongylus</taxon>
    </lineage>
</organism>
<name>A0A0K0D3S0_ANGCA</name>